<organism evidence="1 2">
    <name type="scientific">Gordoniibacillus kamchatkensis</name>
    <dbReference type="NCBI Taxonomy" id="1590651"/>
    <lineage>
        <taxon>Bacteria</taxon>
        <taxon>Bacillati</taxon>
        <taxon>Bacillota</taxon>
        <taxon>Bacilli</taxon>
        <taxon>Bacillales</taxon>
        <taxon>Paenibacillaceae</taxon>
        <taxon>Gordoniibacillus</taxon>
    </lineage>
</organism>
<accession>A0ABR5AKA6</accession>
<evidence type="ECO:0000313" key="1">
    <source>
        <dbReference type="EMBL" id="KIL41347.1"/>
    </source>
</evidence>
<evidence type="ECO:0008006" key="3">
    <source>
        <dbReference type="Google" id="ProtNLM"/>
    </source>
</evidence>
<keyword evidence="2" id="KW-1185">Reference proteome</keyword>
<evidence type="ECO:0000313" key="2">
    <source>
        <dbReference type="Proteomes" id="UP000031967"/>
    </source>
</evidence>
<dbReference type="PANTHER" id="PTHR40039">
    <property type="entry name" value="PROTEIN DLTD"/>
    <property type="match status" value="1"/>
</dbReference>
<comment type="caution">
    <text evidence="1">The sequence shown here is derived from an EMBL/GenBank/DDBJ whole genome shotgun (WGS) entry which is preliminary data.</text>
</comment>
<dbReference type="Proteomes" id="UP000031967">
    <property type="component" value="Unassembled WGS sequence"/>
</dbReference>
<dbReference type="Pfam" id="PF04914">
    <property type="entry name" value="DltD"/>
    <property type="match status" value="1"/>
</dbReference>
<dbReference type="NCBIfam" id="TIGR04092">
    <property type="entry name" value="LTA_DltD"/>
    <property type="match status" value="1"/>
</dbReference>
<reference evidence="1 2" key="1">
    <citation type="submission" date="2014-12" db="EMBL/GenBank/DDBJ databases">
        <title>Draft genome sequence of Paenibacillus kamchatkensis strain B-2647.</title>
        <authorList>
            <person name="Karlyshev A.V."/>
            <person name="Kudryashova E.B."/>
        </authorList>
    </citation>
    <scope>NUCLEOTIDE SEQUENCE [LARGE SCALE GENOMIC DNA]</scope>
    <source>
        <strain evidence="1 2">VKM B-2647</strain>
    </source>
</reference>
<dbReference type="InterPro" id="IPR023896">
    <property type="entry name" value="LTA_DltD"/>
</dbReference>
<proteinExistence type="predicted"/>
<protein>
    <recommendedName>
        <fullName evidence="3">Protein DltD</fullName>
    </recommendedName>
</protein>
<sequence>MKRTYFASLGLAFAFFLTVLFLPESCFVGIISREKVQAAAAWQDIGRFRNVLFQKASFHYDGILPFYGSSTIGIFSKYHPSNAITVPFTPYLQGESACTAIIHVLDMAAAGDSLAHKKLVFMLDPADFMNPKGMSDQRFTDLYSRLSAYEFMFDGDVDPETKAKVADVLLRYTEPKKDALLRTMLAGMTSADRIKRLEGMLVRPVAFLSMKIMEKQDVLQAIRLLGKIKPYHRQPVDAHLNWDQLQAQAAKEAKAATSNNPYGLLNDYYAKNVKPGLERSKNSWKPGNYLVSPEYDNFQAILDMCKAEHADPIFILIPRKGSWSDYIGFTRPYRDQLYAKIKQETGRAGFRVLDYSDREYDPYFMRDLSHLGWTGWVQVDKDLLQRYGWQSLSNSMDG</sequence>
<dbReference type="InterPro" id="IPR006998">
    <property type="entry name" value="DltD"/>
</dbReference>
<dbReference type="SUPFAM" id="SSF52266">
    <property type="entry name" value="SGNH hydrolase"/>
    <property type="match status" value="1"/>
</dbReference>
<gene>
    <name evidence="1" type="ORF">SD70_07855</name>
</gene>
<dbReference type="PANTHER" id="PTHR40039:SF1">
    <property type="entry name" value="PROTEIN DLTD"/>
    <property type="match status" value="1"/>
</dbReference>
<dbReference type="EMBL" id="JXAK01000010">
    <property type="protein sequence ID" value="KIL41347.1"/>
    <property type="molecule type" value="Genomic_DNA"/>
</dbReference>
<dbReference type="RefSeq" id="WP_041047053.1">
    <property type="nucleotide sequence ID" value="NZ_JXAK01000010.1"/>
</dbReference>
<name>A0ABR5AKA6_9BACL</name>